<dbReference type="InterPro" id="IPR032819">
    <property type="entry name" value="TruB_C"/>
</dbReference>
<evidence type="ECO:0000256" key="3">
    <source>
        <dbReference type="ARBA" id="ARBA00022694"/>
    </source>
</evidence>
<dbReference type="EC" id="5.4.99.25" evidence="2"/>
<proteinExistence type="inferred from homology"/>
<dbReference type="PANTHER" id="PTHR13767">
    <property type="entry name" value="TRNA-PSEUDOURIDINE SYNTHASE"/>
    <property type="match status" value="1"/>
</dbReference>
<keyword evidence="4" id="KW-0413">Isomerase</keyword>
<evidence type="ECO:0000256" key="2">
    <source>
        <dbReference type="ARBA" id="ARBA00012787"/>
    </source>
</evidence>
<keyword evidence="9" id="KW-1185">Reference proteome</keyword>
<dbReference type="Gene3D" id="3.30.2350.10">
    <property type="entry name" value="Pseudouridine synthase"/>
    <property type="match status" value="1"/>
</dbReference>
<dbReference type="GO" id="GO:0003723">
    <property type="term" value="F:RNA binding"/>
    <property type="evidence" value="ECO:0007669"/>
    <property type="project" value="InterPro"/>
</dbReference>
<dbReference type="InterPro" id="IPR002501">
    <property type="entry name" value="PsdUridine_synth_N"/>
</dbReference>
<evidence type="ECO:0000313" key="9">
    <source>
        <dbReference type="Proteomes" id="UP001205105"/>
    </source>
</evidence>
<accession>A0AAD5DQ73</accession>
<dbReference type="PANTHER" id="PTHR13767:SF2">
    <property type="entry name" value="PSEUDOURIDYLATE SYNTHASE TRUB1"/>
    <property type="match status" value="1"/>
</dbReference>
<dbReference type="EMBL" id="JADXDR010000054">
    <property type="protein sequence ID" value="KAI7842207.1"/>
    <property type="molecule type" value="Genomic_DNA"/>
</dbReference>
<dbReference type="Pfam" id="PF16198">
    <property type="entry name" value="TruB_C_2"/>
    <property type="match status" value="1"/>
</dbReference>
<evidence type="ECO:0000259" key="7">
    <source>
        <dbReference type="Pfam" id="PF16198"/>
    </source>
</evidence>
<dbReference type="InterPro" id="IPR014780">
    <property type="entry name" value="tRNA_psdUridine_synth_TruB"/>
</dbReference>
<dbReference type="GO" id="GO:0160148">
    <property type="term" value="F:tRNA pseudouridine(55) synthase activity"/>
    <property type="evidence" value="ECO:0007669"/>
    <property type="project" value="UniProtKB-EC"/>
</dbReference>
<dbReference type="CDD" id="cd02573">
    <property type="entry name" value="PseudoU_synth_EcTruB"/>
    <property type="match status" value="1"/>
</dbReference>
<dbReference type="SUPFAM" id="SSF55120">
    <property type="entry name" value="Pseudouridine synthase"/>
    <property type="match status" value="1"/>
</dbReference>
<evidence type="ECO:0000259" key="6">
    <source>
        <dbReference type="Pfam" id="PF01509"/>
    </source>
</evidence>
<protein>
    <recommendedName>
        <fullName evidence="2">tRNA pseudouridine(55) synthase</fullName>
        <ecNumber evidence="2">5.4.99.25</ecNumber>
    </recommendedName>
</protein>
<dbReference type="GO" id="GO:1990481">
    <property type="term" value="P:mRNA pseudouridine synthesis"/>
    <property type="evidence" value="ECO:0007669"/>
    <property type="project" value="TreeGrafter"/>
</dbReference>
<evidence type="ECO:0000313" key="8">
    <source>
        <dbReference type="EMBL" id="KAI7842207.1"/>
    </source>
</evidence>
<evidence type="ECO:0000256" key="1">
    <source>
        <dbReference type="ARBA" id="ARBA00008999"/>
    </source>
</evidence>
<feature type="compositionally biased region" description="Low complexity" evidence="5">
    <location>
        <begin position="18"/>
        <end position="53"/>
    </location>
</feature>
<reference evidence="8" key="1">
    <citation type="submission" date="2020-11" db="EMBL/GenBank/DDBJ databases">
        <title>Chlorella ohadii genome sequencing and assembly.</title>
        <authorList>
            <person name="Murik O."/>
            <person name="Treves H."/>
            <person name="Kedem I."/>
            <person name="Shotland Y."/>
            <person name="Kaplan A."/>
        </authorList>
    </citation>
    <scope>NUCLEOTIDE SEQUENCE</scope>
    <source>
        <strain evidence="8">1</strain>
    </source>
</reference>
<feature type="region of interest" description="Disordered" evidence="5">
    <location>
        <begin position="310"/>
        <end position="351"/>
    </location>
</feature>
<evidence type="ECO:0000256" key="5">
    <source>
        <dbReference type="SAM" id="MobiDB-lite"/>
    </source>
</evidence>
<comment type="similarity">
    <text evidence="1">Belongs to the pseudouridine synthase TruB family.</text>
</comment>
<dbReference type="GO" id="GO:0005634">
    <property type="term" value="C:nucleus"/>
    <property type="evidence" value="ECO:0007669"/>
    <property type="project" value="TreeGrafter"/>
</dbReference>
<dbReference type="AlphaFoldDB" id="A0AAD5DQ73"/>
<feature type="domain" description="tRNA pseudouridylate synthase B C-terminal" evidence="7">
    <location>
        <begin position="261"/>
        <end position="307"/>
    </location>
</feature>
<dbReference type="NCBIfam" id="TIGR00431">
    <property type="entry name" value="TruB"/>
    <property type="match status" value="1"/>
</dbReference>
<evidence type="ECO:0000256" key="4">
    <source>
        <dbReference type="ARBA" id="ARBA00023235"/>
    </source>
</evidence>
<dbReference type="Pfam" id="PF01509">
    <property type="entry name" value="TruB_N"/>
    <property type="match status" value="1"/>
</dbReference>
<gene>
    <name evidence="8" type="ORF">COHA_004120</name>
</gene>
<dbReference type="InterPro" id="IPR020103">
    <property type="entry name" value="PsdUridine_synth_cat_dom_sf"/>
</dbReference>
<dbReference type="HAMAP" id="MF_01080">
    <property type="entry name" value="TruB_bact"/>
    <property type="match status" value="1"/>
</dbReference>
<organism evidence="8 9">
    <name type="scientific">Chlorella ohadii</name>
    <dbReference type="NCBI Taxonomy" id="2649997"/>
    <lineage>
        <taxon>Eukaryota</taxon>
        <taxon>Viridiplantae</taxon>
        <taxon>Chlorophyta</taxon>
        <taxon>core chlorophytes</taxon>
        <taxon>Trebouxiophyceae</taxon>
        <taxon>Chlorellales</taxon>
        <taxon>Chlorellaceae</taxon>
        <taxon>Chlorella clade</taxon>
        <taxon>Chlorella</taxon>
    </lineage>
</organism>
<sequence>MADQPRQQLKRQRLSPRASVADAAAGQEAEAGGSPRKQQQAPQQQAGQQPKQQQQRKPKAIVMPTPVRPPTVPTDPAAWENAVLLVDKPQDWTSFDVCGKLRGALAALLKKKNREVKVGHAGTLDPMATGLLIVCVGKGTKAVDAFMAMTKEYSGTLRLGEGTPSLDAETPVEERLPWEHITDEQLLAARDGFLGQIQQLPPMYSAIKVGGKKLYESARKGKEVERQPRTITVERFDLRRDEADRQSVHFSVVCSKGTYIRSLAADLGRALGTAAHLTALRREAIGEYSVQGAWQVQDLADQVHQLRLQQKQQEEQQQGAAGTGVAASGNGQAAAEAAAVQQTAAAAHKDT</sequence>
<comment type="caution">
    <text evidence="8">The sequence shown here is derived from an EMBL/GenBank/DDBJ whole genome shotgun (WGS) entry which is preliminary data.</text>
</comment>
<keyword evidence="3" id="KW-0819">tRNA processing</keyword>
<feature type="domain" description="Pseudouridine synthase II N-terminal" evidence="6">
    <location>
        <begin position="111"/>
        <end position="260"/>
    </location>
</feature>
<name>A0AAD5DQ73_9CHLO</name>
<dbReference type="Proteomes" id="UP001205105">
    <property type="component" value="Unassembled WGS sequence"/>
</dbReference>
<dbReference type="GO" id="GO:0006400">
    <property type="term" value="P:tRNA modification"/>
    <property type="evidence" value="ECO:0007669"/>
    <property type="project" value="TreeGrafter"/>
</dbReference>
<feature type="region of interest" description="Disordered" evidence="5">
    <location>
        <begin position="1"/>
        <end position="74"/>
    </location>
</feature>